<evidence type="ECO:0000256" key="1">
    <source>
        <dbReference type="SAM" id="MobiDB-lite"/>
    </source>
</evidence>
<evidence type="ECO:0008006" key="3">
    <source>
        <dbReference type="Google" id="ProtNLM"/>
    </source>
</evidence>
<feature type="compositionally biased region" description="Low complexity" evidence="1">
    <location>
        <begin position="9"/>
        <end position="36"/>
    </location>
</feature>
<feature type="compositionally biased region" description="Basic and acidic residues" evidence="1">
    <location>
        <begin position="129"/>
        <end position="139"/>
    </location>
</feature>
<accession>A0A7S2QN32</accession>
<feature type="compositionally biased region" description="Low complexity" evidence="1">
    <location>
        <begin position="156"/>
        <end position="189"/>
    </location>
</feature>
<dbReference type="AlphaFoldDB" id="A0A7S2QN32"/>
<feature type="region of interest" description="Disordered" evidence="1">
    <location>
        <begin position="123"/>
        <end position="205"/>
    </location>
</feature>
<organism evidence="2">
    <name type="scientific">Zooxanthella nutricula</name>
    <dbReference type="NCBI Taxonomy" id="1333877"/>
    <lineage>
        <taxon>Eukaryota</taxon>
        <taxon>Sar</taxon>
        <taxon>Alveolata</taxon>
        <taxon>Dinophyceae</taxon>
        <taxon>Peridiniales</taxon>
        <taxon>Peridiniales incertae sedis</taxon>
        <taxon>Zooxanthella</taxon>
    </lineage>
</organism>
<protein>
    <recommendedName>
        <fullName evidence="3">C3H1-type domain-containing protein</fullName>
    </recommendedName>
</protein>
<gene>
    <name evidence="2" type="ORF">BRAN1462_LOCUS64651</name>
</gene>
<reference evidence="2" key="1">
    <citation type="submission" date="2021-01" db="EMBL/GenBank/DDBJ databases">
        <authorList>
            <person name="Corre E."/>
            <person name="Pelletier E."/>
            <person name="Niang G."/>
            <person name="Scheremetjew M."/>
            <person name="Finn R."/>
            <person name="Kale V."/>
            <person name="Holt S."/>
            <person name="Cochrane G."/>
            <person name="Meng A."/>
            <person name="Brown T."/>
            <person name="Cohen L."/>
        </authorList>
    </citation>
    <scope>NUCLEOTIDE SEQUENCE</scope>
    <source>
        <strain evidence="2">RCC3387</strain>
    </source>
</reference>
<feature type="compositionally biased region" description="Low complexity" evidence="1">
    <location>
        <begin position="140"/>
        <end position="149"/>
    </location>
</feature>
<sequence length="205" mass="21247">MSKGTAATGSRSPRSSVPGSSAQTSSVPTSSSAQESARGHGLAMYSEAASASGPDSTEGLPPLSLDLLTSVPYNEDGLMTSVGSIDHFSGRCRPCAYWFKGVCGRGIACQRCHFVHQGQKGKRLRPSKQMRDRLRRQGWDESTSEASETVAEDSSRISGGSHSGSSQPSGPSSSFPLAGSHSGGSHPSSANPLVAKGPRRNSVPL</sequence>
<proteinExistence type="predicted"/>
<name>A0A7S2QN32_9DINO</name>
<feature type="region of interest" description="Disordered" evidence="1">
    <location>
        <begin position="1"/>
        <end position="63"/>
    </location>
</feature>
<dbReference type="EMBL" id="HBGW01102319">
    <property type="protein sequence ID" value="CAD9646829.1"/>
    <property type="molecule type" value="Transcribed_RNA"/>
</dbReference>
<evidence type="ECO:0000313" key="2">
    <source>
        <dbReference type="EMBL" id="CAD9646829.1"/>
    </source>
</evidence>